<dbReference type="InterPro" id="IPR043906">
    <property type="entry name" value="Gfo/Idh/MocA_OxRdtase_bact_C"/>
</dbReference>
<reference evidence="2 3" key="1">
    <citation type="submission" date="2019-03" db="EMBL/GenBank/DDBJ databases">
        <title>Deep-cultivation of Planctomycetes and their phenomic and genomic characterization uncovers novel biology.</title>
        <authorList>
            <person name="Wiegand S."/>
            <person name="Jogler M."/>
            <person name="Boedeker C."/>
            <person name="Pinto D."/>
            <person name="Vollmers J."/>
            <person name="Rivas-Marin E."/>
            <person name="Kohn T."/>
            <person name="Peeters S.H."/>
            <person name="Heuer A."/>
            <person name="Rast P."/>
            <person name="Oberbeckmann S."/>
            <person name="Bunk B."/>
            <person name="Jeske O."/>
            <person name="Meyerdierks A."/>
            <person name="Storesund J.E."/>
            <person name="Kallscheuer N."/>
            <person name="Luecker S."/>
            <person name="Lage O.M."/>
            <person name="Pohl T."/>
            <person name="Merkel B.J."/>
            <person name="Hornburger P."/>
            <person name="Mueller R.-W."/>
            <person name="Bruemmer F."/>
            <person name="Labrenz M."/>
            <person name="Spormann A.M."/>
            <person name="Op den Camp H."/>
            <person name="Overmann J."/>
            <person name="Amann R."/>
            <person name="Jetten M.S.M."/>
            <person name="Mascher T."/>
            <person name="Medema M.H."/>
            <person name="Devos D.P."/>
            <person name="Kaster A.-K."/>
            <person name="Ovreas L."/>
            <person name="Rohde M."/>
            <person name="Galperin M.Y."/>
            <person name="Jogler C."/>
        </authorList>
    </citation>
    <scope>NUCLEOTIDE SEQUENCE [LARGE SCALE GENOMIC DNA]</scope>
    <source>
        <strain evidence="2 3">Enr10</strain>
    </source>
</reference>
<proteinExistence type="predicted"/>
<dbReference type="Pfam" id="PF19051">
    <property type="entry name" value="GFO_IDH_MocA_C2"/>
    <property type="match status" value="1"/>
</dbReference>
<dbReference type="EMBL" id="CP037421">
    <property type="protein sequence ID" value="QDT30043.1"/>
    <property type="molecule type" value="Genomic_DNA"/>
</dbReference>
<dbReference type="AlphaFoldDB" id="A0A517QEH4"/>
<dbReference type="RefSeq" id="WP_145451944.1">
    <property type="nucleotide sequence ID" value="NZ_CP037421.1"/>
</dbReference>
<dbReference type="InterPro" id="IPR050463">
    <property type="entry name" value="Gfo/Idh/MocA_oxidrdct_glycsds"/>
</dbReference>
<name>A0A517QEH4_9PLAN</name>
<gene>
    <name evidence="2" type="ORF">Enr10x_54020</name>
</gene>
<evidence type="ECO:0000259" key="1">
    <source>
        <dbReference type="Pfam" id="PF19051"/>
    </source>
</evidence>
<feature type="domain" description="Gfo/Idh/MocA-like oxidoreductase bacterial type C-terminal" evidence="1">
    <location>
        <begin position="58"/>
        <end position="283"/>
    </location>
</feature>
<keyword evidence="3" id="KW-1185">Reference proteome</keyword>
<dbReference type="Proteomes" id="UP000315647">
    <property type="component" value="Chromosome"/>
</dbReference>
<accession>A0A517QEH4</accession>
<evidence type="ECO:0000313" key="3">
    <source>
        <dbReference type="Proteomes" id="UP000315647"/>
    </source>
</evidence>
<sequence>MIKAVRKHNRILQTGSQYRSNKVVRRMCELVRNGRIGEVKRVVSIINSSGAGPGPGWKEMPVPAGFDYNMWLGPAPMAPYHSDRCFYRFRFHLDYSGGQVTNTGAHSTDIIQWALDMDGTGPVEFENQPGVVWPPKGHLYTTAMKTDFRARYANGIEFICRTQEPGFGARIEGTEGWVQFSVNNMREVEASSDAIKNSVIAADEIHLPVSENHYQNFIDSVKSRKDPIEPVEAGHSTASICHLGNIAMRLKRKLKWDPDKEQFIGDDEANQMLQRPYRAPWQI</sequence>
<organism evidence="2 3">
    <name type="scientific">Gimesia panareensis</name>
    <dbReference type="NCBI Taxonomy" id="2527978"/>
    <lineage>
        <taxon>Bacteria</taxon>
        <taxon>Pseudomonadati</taxon>
        <taxon>Planctomycetota</taxon>
        <taxon>Planctomycetia</taxon>
        <taxon>Planctomycetales</taxon>
        <taxon>Planctomycetaceae</taxon>
        <taxon>Gimesia</taxon>
    </lineage>
</organism>
<protein>
    <recommendedName>
        <fullName evidence="1">Gfo/Idh/MocA-like oxidoreductase bacterial type C-terminal domain-containing protein</fullName>
    </recommendedName>
</protein>
<dbReference type="PANTHER" id="PTHR43818:SF5">
    <property type="entry name" value="OXIDOREDUCTASE FAMILY PROTEIN"/>
    <property type="match status" value="1"/>
</dbReference>
<evidence type="ECO:0000313" key="2">
    <source>
        <dbReference type="EMBL" id="QDT30043.1"/>
    </source>
</evidence>
<dbReference type="Gene3D" id="3.30.360.10">
    <property type="entry name" value="Dihydrodipicolinate Reductase, domain 2"/>
    <property type="match status" value="1"/>
</dbReference>
<dbReference type="SUPFAM" id="SSF55347">
    <property type="entry name" value="Glyceraldehyde-3-phosphate dehydrogenase-like, C-terminal domain"/>
    <property type="match status" value="1"/>
</dbReference>
<dbReference type="PANTHER" id="PTHR43818">
    <property type="entry name" value="BCDNA.GH03377"/>
    <property type="match status" value="1"/>
</dbReference>